<feature type="domain" description="Glycoside hydrolase family 5" evidence="14">
    <location>
        <begin position="56"/>
        <end position="313"/>
    </location>
</feature>
<dbReference type="EMBL" id="CP045921">
    <property type="protein sequence ID" value="QHN43091.1"/>
    <property type="molecule type" value="Genomic_DNA"/>
</dbReference>
<evidence type="ECO:0000256" key="2">
    <source>
        <dbReference type="ARBA" id="ARBA00022475"/>
    </source>
</evidence>
<dbReference type="GO" id="GO:0009251">
    <property type="term" value="P:glucan catabolic process"/>
    <property type="evidence" value="ECO:0007669"/>
    <property type="project" value="TreeGrafter"/>
</dbReference>
<evidence type="ECO:0000256" key="5">
    <source>
        <dbReference type="ARBA" id="ARBA00022968"/>
    </source>
</evidence>
<evidence type="ECO:0000256" key="12">
    <source>
        <dbReference type="ARBA" id="ARBA00041260"/>
    </source>
</evidence>
<evidence type="ECO:0000313" key="16">
    <source>
        <dbReference type="Proteomes" id="UP001059824"/>
    </source>
</evidence>
<dbReference type="Pfam" id="PF00150">
    <property type="entry name" value="Cellulase"/>
    <property type="match status" value="1"/>
</dbReference>
<protein>
    <recommendedName>
        <fullName evidence="12">Exo-1,3-beta-glucanase D</fullName>
    </recommendedName>
</protein>
<evidence type="ECO:0000256" key="6">
    <source>
        <dbReference type="ARBA" id="ARBA00022989"/>
    </source>
</evidence>
<comment type="subcellular location">
    <subcellularLocation>
        <location evidence="1">Cell membrane</location>
        <topology evidence="1">Single-pass type II membrane protein</topology>
    </subcellularLocation>
</comment>
<dbReference type="PANTHER" id="PTHR31297:SF34">
    <property type="entry name" value="GLUCAN 1,3-BETA-GLUCOSIDASE 2"/>
    <property type="match status" value="1"/>
</dbReference>
<comment type="function">
    <text evidence="11">Glucosidase involved in the degradation of cellulosic biomass. Active on lichenan.</text>
</comment>
<dbReference type="AlphaFoldDB" id="A0A857MPT8"/>
<dbReference type="Proteomes" id="UP001059824">
    <property type="component" value="Chromosome"/>
</dbReference>
<dbReference type="InterPro" id="IPR050386">
    <property type="entry name" value="Glycosyl_hydrolase_5"/>
</dbReference>
<dbReference type="RefSeq" id="WP_260762917.1">
    <property type="nucleotide sequence ID" value="NZ_CP045921.1"/>
</dbReference>
<keyword evidence="7" id="KW-0472">Membrane</keyword>
<sequence length="337" mass="39456">MTKKHALRGVNLGGWLILEKWMTPSVFAGCDAEDEYGLSQTPEGPDRILRHRNSFIQESDFAWLAKHGVELVRIPFGYWLFREGDGYVTGKERLDWAMRMAEKYQLRVLLDFHALPGSQNGWDHSGKIGNKDWFDDTTHRRTSIDICLEVAQRYRTSSALWGFEVINEPLVSWRTHWKLRAYYLRAYRRIAKILPDYIYVIFSDAFHPWLFAGALLGASHQRVAMDVHWYSSALNWRKIPDLASYYKIIAKRRRTIQRLQHIQPVVVGEWSMMLAQESYDKLGDRALNLAEKDHLHVQLASYDKALTHIYWSYKTESLGGWNYRDIVEKGLLTEAKM</sequence>
<comment type="similarity">
    <text evidence="13">Belongs to the glycosyl hydrolase 5 (cellulase A) family.</text>
</comment>
<evidence type="ECO:0000256" key="9">
    <source>
        <dbReference type="ARBA" id="ARBA00023295"/>
    </source>
</evidence>
<keyword evidence="10" id="KW-0961">Cell wall biogenesis/degradation</keyword>
<evidence type="ECO:0000256" key="13">
    <source>
        <dbReference type="RuleBase" id="RU361153"/>
    </source>
</evidence>
<evidence type="ECO:0000256" key="7">
    <source>
        <dbReference type="ARBA" id="ARBA00023136"/>
    </source>
</evidence>
<keyword evidence="16" id="KW-1185">Reference proteome</keyword>
<dbReference type="GO" id="GO:0008422">
    <property type="term" value="F:beta-glucosidase activity"/>
    <property type="evidence" value="ECO:0007669"/>
    <property type="project" value="TreeGrafter"/>
</dbReference>
<evidence type="ECO:0000256" key="4">
    <source>
        <dbReference type="ARBA" id="ARBA00022801"/>
    </source>
</evidence>
<gene>
    <name evidence="15" type="ORF">GII36_04510</name>
</gene>
<keyword evidence="8" id="KW-0325">Glycoprotein</keyword>
<name>A0A857MPT8_9BACT</name>
<dbReference type="InterPro" id="IPR001547">
    <property type="entry name" value="Glyco_hydro_5"/>
</dbReference>
<keyword evidence="2" id="KW-1003">Cell membrane</keyword>
<dbReference type="GO" id="GO:0071555">
    <property type="term" value="P:cell wall organization"/>
    <property type="evidence" value="ECO:0007669"/>
    <property type="project" value="UniProtKB-KW"/>
</dbReference>
<dbReference type="Gene3D" id="3.20.20.80">
    <property type="entry name" value="Glycosidases"/>
    <property type="match status" value="1"/>
</dbReference>
<dbReference type="SUPFAM" id="SSF51445">
    <property type="entry name" value="(Trans)glycosidases"/>
    <property type="match status" value="1"/>
</dbReference>
<dbReference type="InterPro" id="IPR017853">
    <property type="entry name" value="GH"/>
</dbReference>
<evidence type="ECO:0000259" key="14">
    <source>
        <dbReference type="Pfam" id="PF00150"/>
    </source>
</evidence>
<evidence type="ECO:0000256" key="1">
    <source>
        <dbReference type="ARBA" id="ARBA00004401"/>
    </source>
</evidence>
<organism evidence="15 16">
    <name type="scientific">Candidatus Mycosynbacter amalyticus</name>
    <dbReference type="NCBI Taxonomy" id="2665156"/>
    <lineage>
        <taxon>Bacteria</taxon>
        <taxon>Candidatus Saccharimonadota</taxon>
        <taxon>Candidatus Saccharimonadota incertae sedis</taxon>
        <taxon>Candidatus Mycosynbacter</taxon>
    </lineage>
</organism>
<evidence type="ECO:0000256" key="11">
    <source>
        <dbReference type="ARBA" id="ARBA00037126"/>
    </source>
</evidence>
<reference evidence="15" key="1">
    <citation type="journal article" date="2021" name="Nat. Microbiol.">
        <title>Cocultivation of an ultrasmall environmental parasitic bacterium with lytic ability against bacteria associated with wastewater foams.</title>
        <authorList>
            <person name="Batinovic S."/>
            <person name="Rose J.J.A."/>
            <person name="Ratcliffe J."/>
            <person name="Seviour R.J."/>
            <person name="Petrovski S."/>
        </authorList>
    </citation>
    <scope>NUCLEOTIDE SEQUENCE</scope>
    <source>
        <strain evidence="15">JR1</strain>
    </source>
</reference>
<keyword evidence="9 13" id="KW-0326">Glycosidase</keyword>
<evidence type="ECO:0000256" key="8">
    <source>
        <dbReference type="ARBA" id="ARBA00023180"/>
    </source>
</evidence>
<evidence type="ECO:0000256" key="3">
    <source>
        <dbReference type="ARBA" id="ARBA00022692"/>
    </source>
</evidence>
<proteinExistence type="inferred from homology"/>
<evidence type="ECO:0000313" key="15">
    <source>
        <dbReference type="EMBL" id="QHN43091.1"/>
    </source>
</evidence>
<dbReference type="GO" id="GO:0005576">
    <property type="term" value="C:extracellular region"/>
    <property type="evidence" value="ECO:0007669"/>
    <property type="project" value="TreeGrafter"/>
</dbReference>
<dbReference type="PANTHER" id="PTHR31297">
    <property type="entry name" value="GLUCAN ENDO-1,6-BETA-GLUCOSIDASE B"/>
    <property type="match status" value="1"/>
</dbReference>
<dbReference type="KEGG" id="mama:GII36_04510"/>
<accession>A0A857MPT8</accession>
<keyword evidence="6" id="KW-1133">Transmembrane helix</keyword>
<dbReference type="GO" id="GO:0005886">
    <property type="term" value="C:plasma membrane"/>
    <property type="evidence" value="ECO:0007669"/>
    <property type="project" value="UniProtKB-SubCell"/>
</dbReference>
<keyword evidence="4 13" id="KW-0378">Hydrolase</keyword>
<dbReference type="GO" id="GO:0009986">
    <property type="term" value="C:cell surface"/>
    <property type="evidence" value="ECO:0007669"/>
    <property type="project" value="TreeGrafter"/>
</dbReference>
<keyword evidence="3" id="KW-0812">Transmembrane</keyword>
<keyword evidence="5" id="KW-0735">Signal-anchor</keyword>
<evidence type="ECO:0000256" key="10">
    <source>
        <dbReference type="ARBA" id="ARBA00023316"/>
    </source>
</evidence>